<accession>A0AA40D777</accession>
<protein>
    <recommendedName>
        <fullName evidence="3">RRM domain-containing protein</fullName>
    </recommendedName>
</protein>
<dbReference type="AlphaFoldDB" id="A0AA40D777"/>
<keyword evidence="2" id="KW-1185">Reference proteome</keyword>
<proteinExistence type="predicted"/>
<dbReference type="GO" id="GO:0003676">
    <property type="term" value="F:nucleic acid binding"/>
    <property type="evidence" value="ECO:0007669"/>
    <property type="project" value="InterPro"/>
</dbReference>
<organism evidence="1 2">
    <name type="scientific">Cercophora samala</name>
    <dbReference type="NCBI Taxonomy" id="330535"/>
    <lineage>
        <taxon>Eukaryota</taxon>
        <taxon>Fungi</taxon>
        <taxon>Dikarya</taxon>
        <taxon>Ascomycota</taxon>
        <taxon>Pezizomycotina</taxon>
        <taxon>Sordariomycetes</taxon>
        <taxon>Sordariomycetidae</taxon>
        <taxon>Sordariales</taxon>
        <taxon>Lasiosphaeriaceae</taxon>
        <taxon>Cercophora</taxon>
    </lineage>
</organism>
<sequence>MSDNYMGNRDLPSNYSADHIPDHCNTSLWIFGLPSQITVHQLLKTIRGFGRIFAIHINEPEIDKGHFLAAAKVTFFEAAAAQRFLFKHRSSGLPVGSLIASVRPNRVKVEEKQFSESCSRVIVAIGPRELTTQAWIHDQLRRRGIYYDIDEILEHTNHPAGSARLEFRFGSYRGQASQAYRVLRGSEARERGIVVFFGEDPCA</sequence>
<evidence type="ECO:0000313" key="1">
    <source>
        <dbReference type="EMBL" id="KAK0665770.1"/>
    </source>
</evidence>
<dbReference type="Proteomes" id="UP001174997">
    <property type="component" value="Unassembled WGS sequence"/>
</dbReference>
<comment type="caution">
    <text evidence="1">The sequence shown here is derived from an EMBL/GenBank/DDBJ whole genome shotgun (WGS) entry which is preliminary data.</text>
</comment>
<name>A0AA40D777_9PEZI</name>
<dbReference type="EMBL" id="JAULSY010000103">
    <property type="protein sequence ID" value="KAK0665770.1"/>
    <property type="molecule type" value="Genomic_DNA"/>
</dbReference>
<dbReference type="SUPFAM" id="SSF54928">
    <property type="entry name" value="RNA-binding domain, RBD"/>
    <property type="match status" value="2"/>
</dbReference>
<reference evidence="1" key="1">
    <citation type="submission" date="2023-06" db="EMBL/GenBank/DDBJ databases">
        <title>Genome-scale phylogeny and comparative genomics of the fungal order Sordariales.</title>
        <authorList>
            <consortium name="Lawrence Berkeley National Laboratory"/>
            <person name="Hensen N."/>
            <person name="Bonometti L."/>
            <person name="Westerberg I."/>
            <person name="Brannstrom I.O."/>
            <person name="Guillou S."/>
            <person name="Cros-Aarteil S."/>
            <person name="Calhoun S."/>
            <person name="Haridas S."/>
            <person name="Kuo A."/>
            <person name="Mondo S."/>
            <person name="Pangilinan J."/>
            <person name="Riley R."/>
            <person name="Labutti K."/>
            <person name="Andreopoulos B."/>
            <person name="Lipzen A."/>
            <person name="Chen C."/>
            <person name="Yanf M."/>
            <person name="Daum C."/>
            <person name="Ng V."/>
            <person name="Clum A."/>
            <person name="Steindorff A."/>
            <person name="Ohm R."/>
            <person name="Martin F."/>
            <person name="Silar P."/>
            <person name="Natvig D."/>
            <person name="Lalanne C."/>
            <person name="Gautier V."/>
            <person name="Ament-Velasquez S.L."/>
            <person name="Kruys A."/>
            <person name="Hutchinson M.I."/>
            <person name="Powell A.J."/>
            <person name="Barry K."/>
            <person name="Miller A.N."/>
            <person name="Grigoriev I.V."/>
            <person name="Debuchy R."/>
            <person name="Gladieux P."/>
            <person name="Thoren M.H."/>
            <person name="Johannesson H."/>
        </authorList>
    </citation>
    <scope>NUCLEOTIDE SEQUENCE</scope>
    <source>
        <strain evidence="1">CBS 307.81</strain>
    </source>
</reference>
<evidence type="ECO:0008006" key="3">
    <source>
        <dbReference type="Google" id="ProtNLM"/>
    </source>
</evidence>
<dbReference type="InterPro" id="IPR035979">
    <property type="entry name" value="RBD_domain_sf"/>
</dbReference>
<gene>
    <name evidence="1" type="ORF">QBC41DRAFT_232107</name>
</gene>
<evidence type="ECO:0000313" key="2">
    <source>
        <dbReference type="Proteomes" id="UP001174997"/>
    </source>
</evidence>